<keyword evidence="9" id="KW-1185">Reference proteome</keyword>
<evidence type="ECO:0000256" key="2">
    <source>
        <dbReference type="ARBA" id="ARBA00022448"/>
    </source>
</evidence>
<dbReference type="Gene3D" id="1.20.1250.20">
    <property type="entry name" value="MFS general substrate transporter like domains"/>
    <property type="match status" value="1"/>
</dbReference>
<evidence type="ECO:0000256" key="7">
    <source>
        <dbReference type="SAM" id="Phobius"/>
    </source>
</evidence>
<dbReference type="Proteomes" id="UP000233786">
    <property type="component" value="Unassembled WGS sequence"/>
</dbReference>
<feature type="transmembrane region" description="Helical" evidence="7">
    <location>
        <begin position="166"/>
        <end position="187"/>
    </location>
</feature>
<evidence type="ECO:0000256" key="3">
    <source>
        <dbReference type="ARBA" id="ARBA00022475"/>
    </source>
</evidence>
<dbReference type="AlphaFoldDB" id="A0A2N3Y9D9"/>
<name>A0A2N3Y9D9_SACSN</name>
<comment type="subcellular location">
    <subcellularLocation>
        <location evidence="1">Cell membrane</location>
        <topology evidence="1">Multi-pass membrane protein</topology>
    </subcellularLocation>
</comment>
<dbReference type="Pfam" id="PF07690">
    <property type="entry name" value="MFS_1"/>
    <property type="match status" value="1"/>
</dbReference>
<dbReference type="EMBL" id="PJNB01000001">
    <property type="protein sequence ID" value="PKW19534.1"/>
    <property type="molecule type" value="Genomic_DNA"/>
</dbReference>
<keyword evidence="2" id="KW-0813">Transport</keyword>
<feature type="transmembrane region" description="Helical" evidence="7">
    <location>
        <begin position="193"/>
        <end position="214"/>
    </location>
</feature>
<feature type="transmembrane region" description="Helical" evidence="7">
    <location>
        <begin position="363"/>
        <end position="381"/>
    </location>
</feature>
<dbReference type="GO" id="GO:0005886">
    <property type="term" value="C:plasma membrane"/>
    <property type="evidence" value="ECO:0007669"/>
    <property type="project" value="UniProtKB-SubCell"/>
</dbReference>
<dbReference type="OrthoDB" id="5242249at2"/>
<keyword evidence="6 7" id="KW-0472">Membrane</keyword>
<dbReference type="GO" id="GO:0022857">
    <property type="term" value="F:transmembrane transporter activity"/>
    <property type="evidence" value="ECO:0007669"/>
    <property type="project" value="InterPro"/>
</dbReference>
<protein>
    <submittedName>
        <fullName evidence="8">MFS transporter</fullName>
    </submittedName>
</protein>
<evidence type="ECO:0000256" key="6">
    <source>
        <dbReference type="ARBA" id="ARBA00023136"/>
    </source>
</evidence>
<evidence type="ECO:0000256" key="5">
    <source>
        <dbReference type="ARBA" id="ARBA00022989"/>
    </source>
</evidence>
<dbReference type="STRING" id="994479.GCA_000194155_00449"/>
<accession>A0A2N3Y9D9</accession>
<feature type="transmembrane region" description="Helical" evidence="7">
    <location>
        <begin position="331"/>
        <end position="351"/>
    </location>
</feature>
<feature type="transmembrane region" description="Helical" evidence="7">
    <location>
        <begin position="33"/>
        <end position="51"/>
    </location>
</feature>
<organism evidence="8 9">
    <name type="scientific">Saccharopolyspora spinosa</name>
    <dbReference type="NCBI Taxonomy" id="60894"/>
    <lineage>
        <taxon>Bacteria</taxon>
        <taxon>Bacillati</taxon>
        <taxon>Actinomycetota</taxon>
        <taxon>Actinomycetes</taxon>
        <taxon>Pseudonocardiales</taxon>
        <taxon>Pseudonocardiaceae</taxon>
        <taxon>Saccharopolyspora</taxon>
    </lineage>
</organism>
<evidence type="ECO:0000313" key="9">
    <source>
        <dbReference type="Proteomes" id="UP000233786"/>
    </source>
</evidence>
<feature type="transmembrane region" description="Helical" evidence="7">
    <location>
        <begin position="387"/>
        <end position="408"/>
    </location>
</feature>
<proteinExistence type="predicted"/>
<keyword evidence="4 7" id="KW-0812">Transmembrane</keyword>
<keyword evidence="5 7" id="KW-1133">Transmembrane helix</keyword>
<feature type="transmembrane region" description="Helical" evidence="7">
    <location>
        <begin position="270"/>
        <end position="291"/>
    </location>
</feature>
<evidence type="ECO:0000256" key="4">
    <source>
        <dbReference type="ARBA" id="ARBA00022692"/>
    </source>
</evidence>
<evidence type="ECO:0000313" key="8">
    <source>
        <dbReference type="EMBL" id="PKW19534.1"/>
    </source>
</evidence>
<gene>
    <name evidence="8" type="ORF">A8926_7708</name>
</gene>
<keyword evidence="3" id="KW-1003">Cell membrane</keyword>
<dbReference type="PANTHER" id="PTHR23517">
    <property type="entry name" value="RESISTANCE PROTEIN MDTM, PUTATIVE-RELATED-RELATED"/>
    <property type="match status" value="1"/>
</dbReference>
<dbReference type="InterPro" id="IPR036259">
    <property type="entry name" value="MFS_trans_sf"/>
</dbReference>
<dbReference type="SUPFAM" id="SSF103473">
    <property type="entry name" value="MFS general substrate transporter"/>
    <property type="match status" value="1"/>
</dbReference>
<feature type="transmembrane region" description="Helical" evidence="7">
    <location>
        <begin position="124"/>
        <end position="145"/>
    </location>
</feature>
<comment type="caution">
    <text evidence="8">The sequence shown here is derived from an EMBL/GenBank/DDBJ whole genome shotgun (WGS) entry which is preliminary data.</text>
</comment>
<dbReference type="InterPro" id="IPR011701">
    <property type="entry name" value="MFS"/>
</dbReference>
<reference evidence="8" key="1">
    <citation type="submission" date="2017-12" db="EMBL/GenBank/DDBJ databases">
        <title>Sequencing the genomes of 1000 Actinobacteria strains.</title>
        <authorList>
            <person name="Klenk H.-P."/>
        </authorList>
    </citation>
    <scope>NUCLEOTIDE SEQUENCE [LARGE SCALE GENOMIC DNA]</scope>
    <source>
        <strain evidence="8">DSM 44228</strain>
    </source>
</reference>
<feature type="transmembrane region" description="Helical" evidence="7">
    <location>
        <begin position="98"/>
        <end position="118"/>
    </location>
</feature>
<feature type="transmembrane region" description="Helical" evidence="7">
    <location>
        <begin position="63"/>
        <end position="86"/>
    </location>
</feature>
<feature type="transmembrane region" description="Helical" evidence="7">
    <location>
        <begin position="303"/>
        <end position="325"/>
    </location>
</feature>
<evidence type="ECO:0000256" key="1">
    <source>
        <dbReference type="ARBA" id="ARBA00004651"/>
    </source>
</evidence>
<sequence length="436" mass="45302">MARRKSRPRSRILNGRCGRAFDRHRTDAVRNKWLPAAFLLTTAGWGANQFSSLLEGYQAELGLSGQAVTGLLVLYVVGLLPGLLLGGPMGDRYGRRPVVFGAIAISAAGTAALMAGVLATPWLLVGRLLAGISTGAVLAAGSAWVRDLSHPPFGTAVEDGVGARRAGVLLSLGFSVSGLVSALIAQWGPNPLVSAYLPHLVLCIAGLSLAVACPETRSREVQPGPQSSGLRDPRFLRLVVPVAPWVFVGPTVAFGVLPEQVASAVPGFELVFAGVAALMAPGFGAVVQPLARRVAQRGECAPAVVGLLTTTAALTLAAVAVWWVLPGLALFAALVLGAGYGFCVTFCLTVVGRIAPPSTLARLTAVFWSMAYLGFCTPFAVSLLEPFVTAPVVLAVMAGLALLTCAAVSARDQADRDGQERRSADRIQRLRDAGVL</sequence>
<dbReference type="InterPro" id="IPR050171">
    <property type="entry name" value="MFS_Transporters"/>
</dbReference>
<feature type="transmembrane region" description="Helical" evidence="7">
    <location>
        <begin position="235"/>
        <end position="258"/>
    </location>
</feature>